<accession>A0A0A6P4M5</accession>
<dbReference type="InterPro" id="IPR033904">
    <property type="entry name" value="Trans_IPPS_HH"/>
</dbReference>
<name>A0A0A6P4M5_9GAMM</name>
<evidence type="ECO:0000313" key="1">
    <source>
        <dbReference type="EMBL" id="KHD05294.1"/>
    </source>
</evidence>
<evidence type="ECO:0000313" key="2">
    <source>
        <dbReference type="Proteomes" id="UP000030428"/>
    </source>
</evidence>
<dbReference type="GO" id="GO:0051996">
    <property type="term" value="F:squalene synthase [NAD(P)H] activity"/>
    <property type="evidence" value="ECO:0007669"/>
    <property type="project" value="InterPro"/>
</dbReference>
<dbReference type="InterPro" id="IPR002060">
    <property type="entry name" value="Squ/phyt_synthse"/>
</dbReference>
<sequence length="280" mass="33603">MTPQQYCQKKVLRQGSNLYYSLRFLPLAQRDTLLALHAFFYEISHIRYECHDNSVALLKFQWWQAEIAQTFQGKPHHPICQALSETLRHHELTEHYFQEMIEGFIVDSKRTRYATFDELEDYCKHTRSVLNLLCTHVLGYQNETTLKYAEQLGIALELTSLLRELRRDVLKGRLYIPQEELVRFNVSEQSLLNCQFSEAIQVLFAYQATRIRSYYNNAFKYLSKKDRFNQRTGLIHAHLTLATLQEMENDGFQLFKHRIYLTPLRQLWIIWRTTWQVRIW</sequence>
<dbReference type="AlphaFoldDB" id="A0A0A6P4M5"/>
<dbReference type="Gene3D" id="1.10.600.10">
    <property type="entry name" value="Farnesyl Diphosphate Synthase"/>
    <property type="match status" value="1"/>
</dbReference>
<protein>
    <recommendedName>
        <fullName evidence="3">Squalene synthase HpnD</fullName>
    </recommendedName>
</protein>
<dbReference type="Proteomes" id="UP000030428">
    <property type="component" value="Unassembled WGS sequence"/>
</dbReference>
<proteinExistence type="predicted"/>
<dbReference type="EMBL" id="JSZA02000001">
    <property type="protein sequence ID" value="KHD05294.1"/>
    <property type="molecule type" value="Genomic_DNA"/>
</dbReference>
<dbReference type="SUPFAM" id="SSF48576">
    <property type="entry name" value="Terpenoid synthases"/>
    <property type="match status" value="1"/>
</dbReference>
<organism evidence="1 2">
    <name type="scientific">Candidatus Thiomargarita nelsonii</name>
    <dbReference type="NCBI Taxonomy" id="1003181"/>
    <lineage>
        <taxon>Bacteria</taxon>
        <taxon>Pseudomonadati</taxon>
        <taxon>Pseudomonadota</taxon>
        <taxon>Gammaproteobacteria</taxon>
        <taxon>Thiotrichales</taxon>
        <taxon>Thiotrichaceae</taxon>
        <taxon>Thiomargarita</taxon>
    </lineage>
</organism>
<keyword evidence="2" id="KW-1185">Reference proteome</keyword>
<dbReference type="GO" id="GO:0016114">
    <property type="term" value="P:terpenoid biosynthetic process"/>
    <property type="evidence" value="ECO:0007669"/>
    <property type="project" value="UniProtKB-ARBA"/>
</dbReference>
<evidence type="ECO:0008006" key="3">
    <source>
        <dbReference type="Google" id="ProtNLM"/>
    </source>
</evidence>
<comment type="caution">
    <text evidence="1">The sequence shown here is derived from an EMBL/GenBank/DDBJ whole genome shotgun (WGS) entry which is preliminary data.</text>
</comment>
<dbReference type="CDD" id="cd00683">
    <property type="entry name" value="Trans_IPPS_HH"/>
    <property type="match status" value="1"/>
</dbReference>
<reference evidence="1 2" key="1">
    <citation type="journal article" date="2016" name="Front. Microbiol.">
        <title>Single-Cell (Meta-)Genomics of a Dimorphic Candidatus Thiomargarita nelsonii Reveals Genomic Plasticity.</title>
        <authorList>
            <person name="Flood B.E."/>
            <person name="Fliss P."/>
            <person name="Jones D.S."/>
            <person name="Dick G.J."/>
            <person name="Jain S."/>
            <person name="Kaster A.K."/>
            <person name="Winkel M."/>
            <person name="Mussmann M."/>
            <person name="Bailey J."/>
        </authorList>
    </citation>
    <scope>NUCLEOTIDE SEQUENCE [LARGE SCALE GENOMIC DNA]</scope>
    <source>
        <strain evidence="1">Hydrate Ridge</strain>
    </source>
</reference>
<dbReference type="PANTHER" id="PTHR31480">
    <property type="entry name" value="BIFUNCTIONAL LYCOPENE CYCLASE/PHYTOENE SYNTHASE"/>
    <property type="match status" value="1"/>
</dbReference>
<dbReference type="InterPro" id="IPR008949">
    <property type="entry name" value="Isoprenoid_synthase_dom_sf"/>
</dbReference>
<dbReference type="Pfam" id="PF00494">
    <property type="entry name" value="SQS_PSY"/>
    <property type="match status" value="1"/>
</dbReference>
<gene>
    <name evidence="1" type="ORF">PN36_00435</name>
</gene>